<sequence>MKNSKTIPDDLIAPTIGQKESRQRMRKSERALNAASEAVQIAKEEYHYLIYGTEYGSHKENRRCHTPDMR</sequence>
<gene>
    <name evidence="3" type="ORF">BECKTUN1418E_GA0071001_10195</name>
    <name evidence="2" type="ORF">BECKTUN1418F_GA0071002_10175</name>
</gene>
<accession>A0A450ZJR3</accession>
<name>A0A450ZJR3_9GAMM</name>
<evidence type="ECO:0000313" key="3">
    <source>
        <dbReference type="EMBL" id="VFK53968.1"/>
    </source>
</evidence>
<feature type="region of interest" description="Disordered" evidence="1">
    <location>
        <begin position="1"/>
        <end position="28"/>
    </location>
</feature>
<evidence type="ECO:0000256" key="1">
    <source>
        <dbReference type="SAM" id="MobiDB-lite"/>
    </source>
</evidence>
<evidence type="ECO:0000313" key="2">
    <source>
        <dbReference type="EMBL" id="VFK53126.1"/>
    </source>
</evidence>
<feature type="compositionally biased region" description="Basic and acidic residues" evidence="1">
    <location>
        <begin position="19"/>
        <end position="28"/>
    </location>
</feature>
<dbReference type="AlphaFoldDB" id="A0A450ZJR3"/>
<proteinExistence type="predicted"/>
<reference evidence="3" key="1">
    <citation type="submission" date="2019-02" db="EMBL/GenBank/DDBJ databases">
        <authorList>
            <person name="Gruber-Vodicka R. H."/>
            <person name="Seah K. B. B."/>
        </authorList>
    </citation>
    <scope>NUCLEOTIDE SEQUENCE</scope>
    <source>
        <strain evidence="3">BECK_BY2</strain>
        <strain evidence="2">BECK_BY3</strain>
    </source>
</reference>
<dbReference type="EMBL" id="CAADFY010000017">
    <property type="protein sequence ID" value="VFK53126.1"/>
    <property type="molecule type" value="Genomic_DNA"/>
</dbReference>
<dbReference type="EMBL" id="CAADFV010000019">
    <property type="protein sequence ID" value="VFK53968.1"/>
    <property type="molecule type" value="Genomic_DNA"/>
</dbReference>
<protein>
    <submittedName>
        <fullName evidence="3">Uncharacterized protein</fullName>
    </submittedName>
</protein>
<organism evidence="3">
    <name type="scientific">Candidatus Kentrum sp. TUN</name>
    <dbReference type="NCBI Taxonomy" id="2126343"/>
    <lineage>
        <taxon>Bacteria</taxon>
        <taxon>Pseudomonadati</taxon>
        <taxon>Pseudomonadota</taxon>
        <taxon>Gammaproteobacteria</taxon>
        <taxon>Candidatus Kentrum</taxon>
    </lineage>
</organism>